<evidence type="ECO:0000313" key="9">
    <source>
        <dbReference type="Proteomes" id="UP000769766"/>
    </source>
</evidence>
<dbReference type="PANTHER" id="PTHR32322">
    <property type="entry name" value="INNER MEMBRANE TRANSPORTER"/>
    <property type="match status" value="1"/>
</dbReference>
<dbReference type="Pfam" id="PF00892">
    <property type="entry name" value="EamA"/>
    <property type="match status" value="2"/>
</dbReference>
<dbReference type="PANTHER" id="PTHR32322:SF18">
    <property type="entry name" value="S-ADENOSYLMETHIONINE_S-ADENOSYLHOMOCYSTEINE TRANSPORTER"/>
    <property type="match status" value="1"/>
</dbReference>
<dbReference type="InterPro" id="IPR050638">
    <property type="entry name" value="AA-Vitamin_Transporters"/>
</dbReference>
<feature type="transmembrane region" description="Helical" evidence="6">
    <location>
        <begin position="230"/>
        <end position="253"/>
    </location>
</feature>
<evidence type="ECO:0000256" key="4">
    <source>
        <dbReference type="ARBA" id="ARBA00022989"/>
    </source>
</evidence>
<comment type="subcellular location">
    <subcellularLocation>
        <location evidence="1">Cell membrane</location>
        <topology evidence="1">Multi-pass membrane protein</topology>
    </subcellularLocation>
</comment>
<evidence type="ECO:0000259" key="7">
    <source>
        <dbReference type="Pfam" id="PF00892"/>
    </source>
</evidence>
<evidence type="ECO:0000256" key="2">
    <source>
        <dbReference type="ARBA" id="ARBA00022475"/>
    </source>
</evidence>
<feature type="transmembrane region" description="Helical" evidence="6">
    <location>
        <begin position="50"/>
        <end position="70"/>
    </location>
</feature>
<feature type="transmembrane region" description="Helical" evidence="6">
    <location>
        <begin position="82"/>
        <end position="103"/>
    </location>
</feature>
<comment type="caution">
    <text evidence="8">The sequence shown here is derived from an EMBL/GenBank/DDBJ whole genome shotgun (WGS) entry which is preliminary data.</text>
</comment>
<proteinExistence type="predicted"/>
<feature type="transmembrane region" description="Helical" evidence="6">
    <location>
        <begin position="284"/>
        <end position="303"/>
    </location>
</feature>
<keyword evidence="2" id="KW-1003">Cell membrane</keyword>
<keyword evidence="4 6" id="KW-1133">Transmembrane helix</keyword>
<feature type="domain" description="EamA" evidence="7">
    <location>
        <begin position="22"/>
        <end position="154"/>
    </location>
</feature>
<evidence type="ECO:0000256" key="1">
    <source>
        <dbReference type="ARBA" id="ARBA00004651"/>
    </source>
</evidence>
<dbReference type="InterPro" id="IPR037185">
    <property type="entry name" value="EmrE-like"/>
</dbReference>
<feature type="transmembrane region" description="Helical" evidence="6">
    <location>
        <begin position="199"/>
        <end position="218"/>
    </location>
</feature>
<keyword evidence="3 6" id="KW-0812">Transmembrane</keyword>
<keyword evidence="5 6" id="KW-0472">Membrane</keyword>
<sequence>MQTREDPLTLSIPRSISIPARAILIAIGIHTLWGGLTVAIKVGLTLFPPMWSALIRFTLGSLCIISWARWQGIPFWPAREEWPVLRWLGVGFVVQVTVMNLGLNLTTSALGAILISTNPIFAALFAHFLLEKDRLTLPKCLGLGLAFLGTALVLLRSAGLEGIELAGLGNWMVLSSAALLGFMLIFSAKLLQRIHPVRVMGWQTVLSLPVFAAAALTWETIHWENLGWAPIAGLAYQGIVIAGLGFMVSAWLMKNYTPSIMASFNFIAPIAGVILSAWLLSDPITVNVILGMGLIGLGLFCIART</sequence>
<feature type="domain" description="EamA" evidence="7">
    <location>
        <begin position="168"/>
        <end position="303"/>
    </location>
</feature>
<name>A0A932FZJ1_UNCTE</name>
<feature type="transmembrane region" description="Helical" evidence="6">
    <location>
        <begin position="109"/>
        <end position="129"/>
    </location>
</feature>
<feature type="transmembrane region" description="Helical" evidence="6">
    <location>
        <begin position="21"/>
        <end position="44"/>
    </location>
</feature>
<dbReference type="GO" id="GO:0005886">
    <property type="term" value="C:plasma membrane"/>
    <property type="evidence" value="ECO:0007669"/>
    <property type="project" value="UniProtKB-SubCell"/>
</dbReference>
<accession>A0A932FZJ1</accession>
<dbReference type="SUPFAM" id="SSF103481">
    <property type="entry name" value="Multidrug resistance efflux transporter EmrE"/>
    <property type="match status" value="2"/>
</dbReference>
<evidence type="ECO:0000256" key="3">
    <source>
        <dbReference type="ARBA" id="ARBA00022692"/>
    </source>
</evidence>
<feature type="transmembrane region" description="Helical" evidence="6">
    <location>
        <begin position="141"/>
        <end position="159"/>
    </location>
</feature>
<gene>
    <name evidence="8" type="ORF">HYY20_11745</name>
</gene>
<reference evidence="8" key="1">
    <citation type="submission" date="2020-07" db="EMBL/GenBank/DDBJ databases">
        <title>Huge and variable diversity of episymbiotic CPR bacteria and DPANN archaea in groundwater ecosystems.</title>
        <authorList>
            <person name="He C.Y."/>
            <person name="Keren R."/>
            <person name="Whittaker M."/>
            <person name="Farag I.F."/>
            <person name="Doudna J."/>
            <person name="Cate J.H.D."/>
            <person name="Banfield J.F."/>
        </authorList>
    </citation>
    <scope>NUCLEOTIDE SEQUENCE</scope>
    <source>
        <strain evidence="8">NC_groundwater_672_Ag_B-0.1um_62_36</strain>
    </source>
</reference>
<dbReference type="InterPro" id="IPR000620">
    <property type="entry name" value="EamA_dom"/>
</dbReference>
<dbReference type="EMBL" id="JACPRF010000360">
    <property type="protein sequence ID" value="MBI2877544.1"/>
    <property type="molecule type" value="Genomic_DNA"/>
</dbReference>
<protein>
    <submittedName>
        <fullName evidence="8">DMT family transporter</fullName>
    </submittedName>
</protein>
<feature type="transmembrane region" description="Helical" evidence="6">
    <location>
        <begin position="260"/>
        <end position="278"/>
    </location>
</feature>
<organism evidence="8 9">
    <name type="scientific">Tectimicrobiota bacterium</name>
    <dbReference type="NCBI Taxonomy" id="2528274"/>
    <lineage>
        <taxon>Bacteria</taxon>
        <taxon>Pseudomonadati</taxon>
        <taxon>Nitrospinota/Tectimicrobiota group</taxon>
        <taxon>Candidatus Tectimicrobiota</taxon>
    </lineage>
</organism>
<feature type="transmembrane region" description="Helical" evidence="6">
    <location>
        <begin position="165"/>
        <end position="187"/>
    </location>
</feature>
<evidence type="ECO:0000256" key="6">
    <source>
        <dbReference type="SAM" id="Phobius"/>
    </source>
</evidence>
<evidence type="ECO:0000313" key="8">
    <source>
        <dbReference type="EMBL" id="MBI2877544.1"/>
    </source>
</evidence>
<dbReference type="AlphaFoldDB" id="A0A932FZJ1"/>
<evidence type="ECO:0000256" key="5">
    <source>
        <dbReference type="ARBA" id="ARBA00023136"/>
    </source>
</evidence>
<dbReference type="Proteomes" id="UP000769766">
    <property type="component" value="Unassembled WGS sequence"/>
</dbReference>